<evidence type="ECO:0000256" key="6">
    <source>
        <dbReference type="ARBA" id="ARBA00023136"/>
    </source>
</evidence>
<keyword evidence="3" id="KW-1003">Cell membrane</keyword>
<feature type="transmembrane region" description="Helical" evidence="7">
    <location>
        <begin position="24"/>
        <end position="50"/>
    </location>
</feature>
<dbReference type="GO" id="GO:0022857">
    <property type="term" value="F:transmembrane transporter activity"/>
    <property type="evidence" value="ECO:0007669"/>
    <property type="project" value="InterPro"/>
</dbReference>
<reference evidence="9 10" key="1">
    <citation type="submission" date="2020-07" db="EMBL/GenBank/DDBJ databases">
        <title>Genomic Encyclopedia of Type Strains, Phase IV (KMG-V): Genome sequencing to study the core and pangenomes of soil and plant-associated prokaryotes.</title>
        <authorList>
            <person name="Whitman W."/>
        </authorList>
    </citation>
    <scope>NUCLEOTIDE SEQUENCE [LARGE SCALE GENOMIC DNA]</scope>
    <source>
        <strain evidence="9 10">SAS40</strain>
    </source>
</reference>
<evidence type="ECO:0000259" key="8">
    <source>
        <dbReference type="PROSITE" id="PS50850"/>
    </source>
</evidence>
<dbReference type="InterPro" id="IPR011701">
    <property type="entry name" value="MFS"/>
</dbReference>
<feature type="transmembrane region" description="Helical" evidence="7">
    <location>
        <begin position="176"/>
        <end position="200"/>
    </location>
</feature>
<evidence type="ECO:0000313" key="9">
    <source>
        <dbReference type="EMBL" id="NYE84153.1"/>
    </source>
</evidence>
<organism evidence="9 10">
    <name type="scientific">Pigmentiphaga litoralis</name>
    <dbReference type="NCBI Taxonomy" id="516702"/>
    <lineage>
        <taxon>Bacteria</taxon>
        <taxon>Pseudomonadati</taxon>
        <taxon>Pseudomonadota</taxon>
        <taxon>Betaproteobacteria</taxon>
        <taxon>Burkholderiales</taxon>
        <taxon>Alcaligenaceae</taxon>
        <taxon>Pigmentiphaga</taxon>
    </lineage>
</organism>
<keyword evidence="4 7" id="KW-0812">Transmembrane</keyword>
<feature type="transmembrane region" description="Helical" evidence="7">
    <location>
        <begin position="486"/>
        <end position="509"/>
    </location>
</feature>
<dbReference type="InterPro" id="IPR036259">
    <property type="entry name" value="MFS_trans_sf"/>
</dbReference>
<evidence type="ECO:0000256" key="4">
    <source>
        <dbReference type="ARBA" id="ARBA00022692"/>
    </source>
</evidence>
<dbReference type="Pfam" id="PF07690">
    <property type="entry name" value="MFS_1"/>
    <property type="match status" value="1"/>
</dbReference>
<dbReference type="RefSeq" id="WP_179587877.1">
    <property type="nucleotide sequence ID" value="NZ_JACBYR010000001.1"/>
</dbReference>
<feature type="transmembrane region" description="Helical" evidence="7">
    <location>
        <begin position="416"/>
        <end position="436"/>
    </location>
</feature>
<keyword evidence="10" id="KW-1185">Reference proteome</keyword>
<feature type="transmembrane region" description="Helical" evidence="7">
    <location>
        <begin position="212"/>
        <end position="231"/>
    </location>
</feature>
<keyword evidence="6 7" id="KW-0472">Membrane</keyword>
<feature type="transmembrane region" description="Helical" evidence="7">
    <location>
        <begin position="62"/>
        <end position="80"/>
    </location>
</feature>
<dbReference type="EMBL" id="JACBYR010000001">
    <property type="protein sequence ID" value="NYE84153.1"/>
    <property type="molecule type" value="Genomic_DNA"/>
</dbReference>
<dbReference type="GO" id="GO:0005886">
    <property type="term" value="C:plasma membrane"/>
    <property type="evidence" value="ECO:0007669"/>
    <property type="project" value="UniProtKB-SubCell"/>
</dbReference>
<feature type="transmembrane region" description="Helical" evidence="7">
    <location>
        <begin position="369"/>
        <end position="395"/>
    </location>
</feature>
<evidence type="ECO:0000313" key="10">
    <source>
        <dbReference type="Proteomes" id="UP000542125"/>
    </source>
</evidence>
<dbReference type="Gene3D" id="1.20.1250.20">
    <property type="entry name" value="MFS general substrate transporter like domains"/>
    <property type="match status" value="1"/>
</dbReference>
<dbReference type="Proteomes" id="UP000542125">
    <property type="component" value="Unassembled WGS sequence"/>
</dbReference>
<dbReference type="CDD" id="cd17321">
    <property type="entry name" value="MFS_MMR_MDR_like"/>
    <property type="match status" value="1"/>
</dbReference>
<dbReference type="PANTHER" id="PTHR42718">
    <property type="entry name" value="MAJOR FACILITATOR SUPERFAMILY MULTIDRUG TRANSPORTER MFSC"/>
    <property type="match status" value="1"/>
</dbReference>
<dbReference type="PANTHER" id="PTHR42718:SF47">
    <property type="entry name" value="METHYL VIOLOGEN RESISTANCE PROTEIN SMVA"/>
    <property type="match status" value="1"/>
</dbReference>
<feature type="transmembrane region" description="Helical" evidence="7">
    <location>
        <begin position="237"/>
        <end position="258"/>
    </location>
</feature>
<dbReference type="PROSITE" id="PS50850">
    <property type="entry name" value="MFS"/>
    <property type="match status" value="1"/>
</dbReference>
<proteinExistence type="predicted"/>
<accession>A0A7Y9IW97</accession>
<feature type="transmembrane region" description="Helical" evidence="7">
    <location>
        <begin position="150"/>
        <end position="170"/>
    </location>
</feature>
<feature type="transmembrane region" description="Helical" evidence="7">
    <location>
        <begin position="116"/>
        <end position="138"/>
    </location>
</feature>
<feature type="transmembrane region" description="Helical" evidence="7">
    <location>
        <begin position="92"/>
        <end position="110"/>
    </location>
</feature>
<dbReference type="Gene3D" id="1.20.1720.10">
    <property type="entry name" value="Multidrug resistance protein D"/>
    <property type="match status" value="1"/>
</dbReference>
<feature type="domain" description="Major facilitator superfamily (MFS) profile" evidence="8">
    <location>
        <begin position="26"/>
        <end position="513"/>
    </location>
</feature>
<gene>
    <name evidence="9" type="ORF">FHW18_003424</name>
</gene>
<evidence type="ECO:0000256" key="7">
    <source>
        <dbReference type="SAM" id="Phobius"/>
    </source>
</evidence>
<feature type="transmembrane region" description="Helical" evidence="7">
    <location>
        <begin position="340"/>
        <end position="363"/>
    </location>
</feature>
<dbReference type="InterPro" id="IPR020846">
    <property type="entry name" value="MFS_dom"/>
</dbReference>
<dbReference type="PRINTS" id="PR01036">
    <property type="entry name" value="TCRTETB"/>
</dbReference>
<evidence type="ECO:0000256" key="2">
    <source>
        <dbReference type="ARBA" id="ARBA00022448"/>
    </source>
</evidence>
<dbReference type="AlphaFoldDB" id="A0A7Y9IW97"/>
<keyword evidence="5 7" id="KW-1133">Transmembrane helix</keyword>
<sequence length="516" mass="53808">MTSAPPTESAPSPEARTLATRREWIGLAVIALPCLVYAMDLTVLNLALPAISEHLHPSSSQLLWIIDVYGFLVAGFLITMGTLGDRIGRRKLLLIGAAFFAVASTLAAFADSAGMLIAMRALLGIAGATLAPSTLSLIRNMFHDERQRQFAIGVWIASFSVGSAIGPLVGGVLLEFFWWGSVFLLALPVMALLLIVGPSLLPEYKDPNAGRIDLVSVALSLFAVLSIIYALKQLAEHGLHALPLALLAVGLGVGTVFIRRQTTLAYPLLDLALFQSRPFSAAITAYALSCLAMFGVYIYISQYLQLVLGLSPLMAGVALLPWALGFVFGSLLSPRLSRHVAPATIMIWGLLSSSIGFALVWMAGTSWGLSALIAGTIVMSLGMAPVFTVGNEIIVTAAPPERAGSASAISETSAEFSGALGIAIFGSLGTLIYRMAVSDGLPAALSPEDRATSLATLGGAVATAHGAPGPVADALLLVAREAFVSALQFTALVGGVLVLLAGLLTARILRTLPPKV</sequence>
<evidence type="ECO:0000256" key="5">
    <source>
        <dbReference type="ARBA" id="ARBA00022989"/>
    </source>
</evidence>
<comment type="caution">
    <text evidence="9">The sequence shown here is derived from an EMBL/GenBank/DDBJ whole genome shotgun (WGS) entry which is preliminary data.</text>
</comment>
<feature type="transmembrane region" description="Helical" evidence="7">
    <location>
        <begin position="306"/>
        <end position="328"/>
    </location>
</feature>
<feature type="transmembrane region" description="Helical" evidence="7">
    <location>
        <begin position="279"/>
        <end position="300"/>
    </location>
</feature>
<dbReference type="SUPFAM" id="SSF103473">
    <property type="entry name" value="MFS general substrate transporter"/>
    <property type="match status" value="1"/>
</dbReference>
<comment type="subcellular location">
    <subcellularLocation>
        <location evidence="1">Cell membrane</location>
        <topology evidence="1">Multi-pass membrane protein</topology>
    </subcellularLocation>
</comment>
<name>A0A7Y9IW97_9BURK</name>
<keyword evidence="2" id="KW-0813">Transport</keyword>
<evidence type="ECO:0000256" key="3">
    <source>
        <dbReference type="ARBA" id="ARBA00022475"/>
    </source>
</evidence>
<protein>
    <submittedName>
        <fullName evidence="9">DHA2 family multidrug resistance protein-like MFS transporter</fullName>
    </submittedName>
</protein>
<evidence type="ECO:0000256" key="1">
    <source>
        <dbReference type="ARBA" id="ARBA00004651"/>
    </source>
</evidence>